<evidence type="ECO:0000259" key="4">
    <source>
        <dbReference type="Pfam" id="PF00685"/>
    </source>
</evidence>
<evidence type="ECO:0000256" key="2">
    <source>
        <dbReference type="ARBA" id="ARBA00022679"/>
    </source>
</evidence>
<proteinExistence type="inferred from homology"/>
<dbReference type="EC" id="2.8.2.-" evidence="3"/>
<gene>
    <name evidence="5" type="primary">LOC112249127</name>
</gene>
<evidence type="ECO:0000256" key="1">
    <source>
        <dbReference type="ARBA" id="ARBA00005771"/>
    </source>
</evidence>
<sequence>MARLDMTETFHHISFPGHIHTQDSLNYALHFQFRDRDTVIATYPKSGTTWMQEIVTLVKNRGDPQLSKTVPNWARAPWLEQHYSAKVLEATQGDRIITTHLPYNLLSSALQGSKAKVIYVARNPKDVAVSYYHFHKMAKFLPEPNSFDEFLDSFLEGSVSYGSWFDHVKGWTSQAGVLANGLYISYEEMWLSLAAENWKERRPKDMLAFGMTSEIYLRERMLRDLQGSMERISSFLHCPLVGDELTNSLRHCSFSSMSDNAMVNYTQIPKEIMDHSKGKFMRKGKIGDWRNTFTEEQIGIFDTVYSYQMKDCPLTFMWECPPESCGGGGGGQASGDQDRALILHDAGD</sequence>
<dbReference type="Ensembl" id="ENSOTST00005011745.2">
    <property type="protein sequence ID" value="ENSOTSP00005010641.2"/>
    <property type="gene ID" value="ENSOTSG00005005657.2"/>
</dbReference>
<comment type="similarity">
    <text evidence="1 3">Belongs to the sulfotransferase 1 family.</text>
</comment>
<dbReference type="Gene3D" id="3.40.50.300">
    <property type="entry name" value="P-loop containing nucleotide triphosphate hydrolases"/>
    <property type="match status" value="1"/>
</dbReference>
<dbReference type="InterPro" id="IPR000863">
    <property type="entry name" value="Sulfotransferase_dom"/>
</dbReference>
<keyword evidence="2 3" id="KW-0808">Transferase</keyword>
<organism evidence="5 6">
    <name type="scientific">Oncorhynchus tshawytscha</name>
    <name type="common">Chinook salmon</name>
    <name type="synonym">Salmo tshawytscha</name>
    <dbReference type="NCBI Taxonomy" id="74940"/>
    <lineage>
        <taxon>Eukaryota</taxon>
        <taxon>Metazoa</taxon>
        <taxon>Chordata</taxon>
        <taxon>Craniata</taxon>
        <taxon>Vertebrata</taxon>
        <taxon>Euteleostomi</taxon>
        <taxon>Actinopterygii</taxon>
        <taxon>Neopterygii</taxon>
        <taxon>Teleostei</taxon>
        <taxon>Protacanthopterygii</taxon>
        <taxon>Salmoniformes</taxon>
        <taxon>Salmonidae</taxon>
        <taxon>Salmoninae</taxon>
        <taxon>Oncorhynchus</taxon>
    </lineage>
</organism>
<evidence type="ECO:0000256" key="3">
    <source>
        <dbReference type="RuleBase" id="RU361155"/>
    </source>
</evidence>
<dbReference type="GeneTree" id="ENSGT00940000163403"/>
<dbReference type="GO" id="GO:0008146">
    <property type="term" value="F:sulfotransferase activity"/>
    <property type="evidence" value="ECO:0007669"/>
    <property type="project" value="InterPro"/>
</dbReference>
<feature type="domain" description="Sulfotransferase" evidence="4">
    <location>
        <begin position="35"/>
        <end position="191"/>
    </location>
</feature>
<dbReference type="PANTHER" id="PTHR11783">
    <property type="entry name" value="SULFOTRANSFERASE SULT"/>
    <property type="match status" value="1"/>
</dbReference>
<reference evidence="5" key="2">
    <citation type="submission" date="2025-09" db="UniProtKB">
        <authorList>
            <consortium name="Ensembl"/>
        </authorList>
    </citation>
    <scope>IDENTIFICATION</scope>
</reference>
<feature type="domain" description="Sulfotransferase" evidence="4">
    <location>
        <begin position="219"/>
        <end position="312"/>
    </location>
</feature>
<dbReference type="AlphaFoldDB" id="A0A8C8CKX1"/>
<dbReference type="Proteomes" id="UP000694402">
    <property type="component" value="Unassembled WGS sequence"/>
</dbReference>
<keyword evidence="6" id="KW-1185">Reference proteome</keyword>
<dbReference type="InterPro" id="IPR027417">
    <property type="entry name" value="P-loop_NTPase"/>
</dbReference>
<protein>
    <recommendedName>
        <fullName evidence="3">Sulfotransferase</fullName>
        <ecNumber evidence="3">2.8.2.-</ecNumber>
    </recommendedName>
</protein>
<evidence type="ECO:0000313" key="5">
    <source>
        <dbReference type="Ensembl" id="ENSOTSP00005010641.2"/>
    </source>
</evidence>
<evidence type="ECO:0000313" key="6">
    <source>
        <dbReference type="Proteomes" id="UP000694402"/>
    </source>
</evidence>
<name>A0A8C8CKX1_ONCTS</name>
<accession>A0A8C8CKX1</accession>
<dbReference type="SUPFAM" id="SSF52540">
    <property type="entry name" value="P-loop containing nucleoside triphosphate hydrolases"/>
    <property type="match status" value="1"/>
</dbReference>
<reference evidence="5" key="1">
    <citation type="submission" date="2025-08" db="UniProtKB">
        <authorList>
            <consortium name="Ensembl"/>
        </authorList>
    </citation>
    <scope>IDENTIFICATION</scope>
</reference>
<dbReference type="Pfam" id="PF00685">
    <property type="entry name" value="Sulfotransfer_1"/>
    <property type="match status" value="2"/>
</dbReference>